<reference evidence="4 5" key="1">
    <citation type="submission" date="2017-10" db="EMBL/GenBank/DDBJ databases">
        <title>genome sequences of Staph epi in chlorhexidine trial.</title>
        <authorList>
            <person name="Greninger A.L."/>
            <person name="Addetia A."/>
            <person name="Qin X."/>
            <person name="Zerr D."/>
        </authorList>
    </citation>
    <scope>NUCLEOTIDE SEQUENCE [LARGE SCALE GENOMIC DNA]</scope>
    <source>
        <strain evidence="4 5">SCH-17</strain>
    </source>
</reference>
<keyword evidence="2" id="KW-0812">Transmembrane</keyword>
<evidence type="ECO:0000313" key="4">
    <source>
        <dbReference type="EMBL" id="PIH09766.1"/>
    </source>
</evidence>
<dbReference type="EMBL" id="JADPYN010000019">
    <property type="protein sequence ID" value="MBF9304269.1"/>
    <property type="molecule type" value="Genomic_DNA"/>
</dbReference>
<accession>A0A8I1BEI4</accession>
<feature type="compositionally biased region" description="Basic and acidic residues" evidence="1">
    <location>
        <begin position="76"/>
        <end position="86"/>
    </location>
</feature>
<feature type="compositionally biased region" description="Polar residues" evidence="1">
    <location>
        <begin position="90"/>
        <end position="101"/>
    </location>
</feature>
<reference evidence="3" key="2">
    <citation type="submission" date="2020-11" db="EMBL/GenBank/DDBJ databases">
        <title>Molecular epidemiology and genomic profiles of multidrug-resistant bacteria collected from clinical sources in South Africa.</title>
        <authorList>
            <person name="Asante J."/>
            <person name="Amoako D.G."/>
        </authorList>
    </citation>
    <scope>NUCLEOTIDE SEQUENCE</scope>
    <source>
        <strain evidence="3">C68</strain>
    </source>
</reference>
<name>A0A8I1BEI4_STAEP</name>
<keyword evidence="2" id="KW-1133">Transmembrane helix</keyword>
<feature type="region of interest" description="Disordered" evidence="1">
    <location>
        <begin position="35"/>
        <end position="101"/>
    </location>
</feature>
<evidence type="ECO:0000313" key="3">
    <source>
        <dbReference type="EMBL" id="MBF9304269.1"/>
    </source>
</evidence>
<dbReference type="Proteomes" id="UP000622362">
    <property type="component" value="Unassembled WGS sequence"/>
</dbReference>
<dbReference type="Proteomes" id="UP000228502">
    <property type="component" value="Unassembled WGS sequence"/>
</dbReference>
<dbReference type="EMBL" id="PEJG01000010">
    <property type="protein sequence ID" value="PIH09766.1"/>
    <property type="molecule type" value="Genomic_DNA"/>
</dbReference>
<evidence type="ECO:0000256" key="1">
    <source>
        <dbReference type="SAM" id="MobiDB-lite"/>
    </source>
</evidence>
<proteinExistence type="predicted"/>
<organism evidence="3 6">
    <name type="scientific">Staphylococcus epidermidis</name>
    <dbReference type="NCBI Taxonomy" id="1282"/>
    <lineage>
        <taxon>Bacteria</taxon>
        <taxon>Bacillati</taxon>
        <taxon>Bacillota</taxon>
        <taxon>Bacilli</taxon>
        <taxon>Bacillales</taxon>
        <taxon>Staphylococcaceae</taxon>
        <taxon>Staphylococcus</taxon>
    </lineage>
</organism>
<protein>
    <submittedName>
        <fullName evidence="3">Uncharacterized protein</fullName>
    </submittedName>
</protein>
<evidence type="ECO:0000313" key="5">
    <source>
        <dbReference type="Proteomes" id="UP000228502"/>
    </source>
</evidence>
<feature type="compositionally biased region" description="Basic and acidic residues" evidence="1">
    <location>
        <begin position="35"/>
        <end position="61"/>
    </location>
</feature>
<dbReference type="RefSeq" id="WP_001830594.1">
    <property type="nucleotide sequence ID" value="NZ_CABHIX010000004.1"/>
</dbReference>
<feature type="transmembrane region" description="Helical" evidence="2">
    <location>
        <begin position="6"/>
        <end position="31"/>
    </location>
</feature>
<sequence length="101" mass="11792">MSFNIWMWILLVLFIVGTIAVILILTVGSVLEERSYDRRSEDEKRKNLEKNLEMSKGHTDESQESSNGEEQVTQEHSQHVVQDHQQTHQNINQSTQDNRNN</sequence>
<keyword evidence="2" id="KW-0472">Membrane</keyword>
<gene>
    <name evidence="4" type="ORF">CTJ08_09135</name>
    <name evidence="3" type="ORF">I3V53_09310</name>
</gene>
<evidence type="ECO:0000256" key="2">
    <source>
        <dbReference type="SAM" id="Phobius"/>
    </source>
</evidence>
<dbReference type="AlphaFoldDB" id="A0A8I1BEI4"/>
<evidence type="ECO:0000313" key="6">
    <source>
        <dbReference type="Proteomes" id="UP000622362"/>
    </source>
</evidence>
<comment type="caution">
    <text evidence="3">The sequence shown here is derived from an EMBL/GenBank/DDBJ whole genome shotgun (WGS) entry which is preliminary data.</text>
</comment>